<dbReference type="GO" id="GO:0004521">
    <property type="term" value="F:RNA endonuclease activity"/>
    <property type="evidence" value="ECO:0007669"/>
    <property type="project" value="InterPro"/>
</dbReference>
<dbReference type="InterPro" id="IPR056552">
    <property type="entry name" value="Ribonucl_Kappa"/>
</dbReference>
<organism evidence="6 7">
    <name type="scientific">Hanseniaspora osmophila</name>
    <dbReference type="NCBI Taxonomy" id="56408"/>
    <lineage>
        <taxon>Eukaryota</taxon>
        <taxon>Fungi</taxon>
        <taxon>Dikarya</taxon>
        <taxon>Ascomycota</taxon>
        <taxon>Saccharomycotina</taxon>
        <taxon>Saccharomycetes</taxon>
        <taxon>Saccharomycodales</taxon>
        <taxon>Saccharomycodaceae</taxon>
        <taxon>Hanseniaspora</taxon>
    </lineage>
</organism>
<evidence type="ECO:0000256" key="1">
    <source>
        <dbReference type="ARBA" id="ARBA00004141"/>
    </source>
</evidence>
<keyword evidence="7" id="KW-1185">Reference proteome</keyword>
<proteinExistence type="predicted"/>
<keyword evidence="3 5" id="KW-1133">Transmembrane helix</keyword>
<comment type="caution">
    <text evidence="6">The sequence shown here is derived from an EMBL/GenBank/DDBJ whole genome shotgun (WGS) entry which is preliminary data.</text>
</comment>
<dbReference type="EMBL" id="LPNM01000010">
    <property type="protein sequence ID" value="OEJ82058.1"/>
    <property type="molecule type" value="Genomic_DNA"/>
</dbReference>
<accession>A0A1E5R5B2</accession>
<evidence type="ECO:0000256" key="4">
    <source>
        <dbReference type="ARBA" id="ARBA00023136"/>
    </source>
</evidence>
<protein>
    <submittedName>
        <fullName evidence="6">Uncharacterized protein</fullName>
    </submittedName>
</protein>
<reference evidence="7" key="1">
    <citation type="journal article" date="2016" name="Genome Announc.">
        <title>Genome sequences of three species of Hanseniaspora isolated from spontaneous wine fermentations.</title>
        <authorList>
            <person name="Sternes P.R."/>
            <person name="Lee D."/>
            <person name="Kutyna D.R."/>
            <person name="Borneman A.R."/>
        </authorList>
    </citation>
    <scope>NUCLEOTIDE SEQUENCE [LARGE SCALE GENOMIC DNA]</scope>
    <source>
        <strain evidence="7">AWRI3579</strain>
    </source>
</reference>
<evidence type="ECO:0000256" key="2">
    <source>
        <dbReference type="ARBA" id="ARBA00022692"/>
    </source>
</evidence>
<comment type="subcellular location">
    <subcellularLocation>
        <location evidence="1">Membrane</location>
        <topology evidence="1">Multi-pass membrane protein</topology>
    </subcellularLocation>
</comment>
<sequence>MKPVVSSGKAWFCTVLSAFGVIILSIIGHLFKTEHEEFVGSINDPEDGPAVARSVFMAALVYLAFFLFCGSQIYMGKKKSIELRN</sequence>
<dbReference type="FunCoup" id="A0A1E5R5B2">
    <property type="interactions" value="15"/>
</dbReference>
<keyword evidence="2 5" id="KW-0812">Transmembrane</keyword>
<dbReference type="GO" id="GO:0016020">
    <property type="term" value="C:membrane"/>
    <property type="evidence" value="ECO:0007669"/>
    <property type="project" value="UniProtKB-SubCell"/>
</dbReference>
<dbReference type="InParanoid" id="A0A1E5R5B2"/>
<evidence type="ECO:0000256" key="5">
    <source>
        <dbReference type="SAM" id="Phobius"/>
    </source>
</evidence>
<dbReference type="Proteomes" id="UP000095728">
    <property type="component" value="Unassembled WGS sequence"/>
</dbReference>
<feature type="transmembrane region" description="Helical" evidence="5">
    <location>
        <begin position="12"/>
        <end position="31"/>
    </location>
</feature>
<gene>
    <name evidence="6" type="ORF">AWRI3579_g3518</name>
</gene>
<evidence type="ECO:0000256" key="3">
    <source>
        <dbReference type="ARBA" id="ARBA00022989"/>
    </source>
</evidence>
<keyword evidence="4 5" id="KW-0472">Membrane</keyword>
<name>A0A1E5R5B2_9ASCO</name>
<dbReference type="OrthoDB" id="67317at2759"/>
<feature type="transmembrane region" description="Helical" evidence="5">
    <location>
        <begin position="51"/>
        <end position="75"/>
    </location>
</feature>
<dbReference type="InterPro" id="IPR026770">
    <property type="entry name" value="RNase_K"/>
</dbReference>
<evidence type="ECO:0000313" key="7">
    <source>
        <dbReference type="Proteomes" id="UP000095728"/>
    </source>
</evidence>
<dbReference type="AlphaFoldDB" id="A0A1E5R5B2"/>
<dbReference type="Pfam" id="PF23489">
    <property type="entry name" value="V-ATPase_su_f"/>
    <property type="match status" value="1"/>
</dbReference>
<evidence type="ECO:0000313" key="6">
    <source>
        <dbReference type="EMBL" id="OEJ82058.1"/>
    </source>
</evidence>
<dbReference type="PANTHER" id="PTHR31733">
    <property type="entry name" value="RIBONUCLEASE KAPPA"/>
    <property type="match status" value="1"/>
</dbReference>
<dbReference type="STRING" id="56408.A0A1E5R5B2"/>